<dbReference type="eggNOG" id="ENOG502S0II">
    <property type="taxonomic scope" value="Eukaryota"/>
</dbReference>
<dbReference type="EMBL" id="AMGY01000006">
    <property type="protein sequence ID" value="EXJ81402.1"/>
    <property type="molecule type" value="Genomic_DNA"/>
</dbReference>
<organism evidence="3 4">
    <name type="scientific">Capronia epimyces CBS 606.96</name>
    <dbReference type="NCBI Taxonomy" id="1182542"/>
    <lineage>
        <taxon>Eukaryota</taxon>
        <taxon>Fungi</taxon>
        <taxon>Dikarya</taxon>
        <taxon>Ascomycota</taxon>
        <taxon>Pezizomycotina</taxon>
        <taxon>Eurotiomycetes</taxon>
        <taxon>Chaetothyriomycetidae</taxon>
        <taxon>Chaetothyriales</taxon>
        <taxon>Herpotrichiellaceae</taxon>
        <taxon>Capronia</taxon>
    </lineage>
</organism>
<dbReference type="InterPro" id="IPR000757">
    <property type="entry name" value="Beta-glucanase-like"/>
</dbReference>
<evidence type="ECO:0000259" key="2">
    <source>
        <dbReference type="PROSITE" id="PS51762"/>
    </source>
</evidence>
<dbReference type="GO" id="GO:0004553">
    <property type="term" value="F:hydrolase activity, hydrolyzing O-glycosyl compounds"/>
    <property type="evidence" value="ECO:0007669"/>
    <property type="project" value="InterPro"/>
</dbReference>
<dbReference type="SUPFAM" id="SSF49899">
    <property type="entry name" value="Concanavalin A-like lectins/glucanases"/>
    <property type="match status" value="1"/>
</dbReference>
<evidence type="ECO:0000313" key="4">
    <source>
        <dbReference type="Proteomes" id="UP000019478"/>
    </source>
</evidence>
<dbReference type="PANTHER" id="PTHR38121">
    <property type="entry name" value="GH16 DOMAIN-CONTAINING PROTEIN"/>
    <property type="match status" value="1"/>
</dbReference>
<feature type="chain" id="PRO_5004932917" description="GH16 domain-containing protein" evidence="1">
    <location>
        <begin position="23"/>
        <end position="370"/>
    </location>
</feature>
<dbReference type="OrthoDB" id="4388755at2759"/>
<evidence type="ECO:0000256" key="1">
    <source>
        <dbReference type="SAM" id="SignalP"/>
    </source>
</evidence>
<comment type="caution">
    <text evidence="3">The sequence shown here is derived from an EMBL/GenBank/DDBJ whole genome shotgun (WGS) entry which is preliminary data.</text>
</comment>
<gene>
    <name evidence="3" type="ORF">A1O3_07693</name>
</gene>
<dbReference type="GO" id="GO:0005975">
    <property type="term" value="P:carbohydrate metabolic process"/>
    <property type="evidence" value="ECO:0007669"/>
    <property type="project" value="InterPro"/>
</dbReference>
<protein>
    <recommendedName>
        <fullName evidence="2">GH16 domain-containing protein</fullName>
    </recommendedName>
</protein>
<proteinExistence type="predicted"/>
<accession>W9XLL5</accession>
<evidence type="ECO:0000313" key="3">
    <source>
        <dbReference type="EMBL" id="EXJ81402.1"/>
    </source>
</evidence>
<sequence length="370" mass="40273">MTGIFLALLLLSVSSWYGRAHGYSHGQLLPRVDSGNCTRFIVSGSIPGYFQNHAFYDFRQLGDYASASPPAKITSKQDSGDENVTSTYFNTTAFQGWNILSGVRSDESTVPMIYSAQNIFISDANSSDDGAATYLSLRTSRLSAFQSMAEIKSTSDNYLHASLRIRAKFLASSDADVASGAVFGFFTYKTDNQESDIEILTAEDADTVHFTNQPASDEDEAAHAIVSLPDGKHWTDWVTYRLDWFNGTSAWYIDDEPKVQSTDSVPTEPSSVVLNLWSNGQSFSGKMAVGKEVLVAVEWIEMVYNVSDSQVNTASPVTCKVDGVSVTGQAEVVVESKSKSNAIRRSEQTTTSFLGVILAALFLAGSFDLV</sequence>
<dbReference type="CDD" id="cd00413">
    <property type="entry name" value="Glyco_hydrolase_16"/>
    <property type="match status" value="1"/>
</dbReference>
<dbReference type="PANTHER" id="PTHR38121:SF4">
    <property type="entry name" value="GH16 DOMAIN-CONTAINING PROTEIN-RELATED"/>
    <property type="match status" value="1"/>
</dbReference>
<dbReference type="STRING" id="1182542.W9XLL5"/>
<feature type="domain" description="GH16" evidence="2">
    <location>
        <begin position="62"/>
        <end position="308"/>
    </location>
</feature>
<feature type="signal peptide" evidence="1">
    <location>
        <begin position="1"/>
        <end position="22"/>
    </location>
</feature>
<name>W9XLL5_9EURO</name>
<dbReference type="GeneID" id="19171790"/>
<dbReference type="AlphaFoldDB" id="W9XLL5"/>
<dbReference type="HOGENOM" id="CLU_039765_0_1_1"/>
<keyword evidence="4" id="KW-1185">Reference proteome</keyword>
<reference evidence="3 4" key="1">
    <citation type="submission" date="2013-03" db="EMBL/GenBank/DDBJ databases">
        <title>The Genome Sequence of Capronia epimyces CBS 606.96.</title>
        <authorList>
            <consortium name="The Broad Institute Genomics Platform"/>
            <person name="Cuomo C."/>
            <person name="de Hoog S."/>
            <person name="Gorbushina A."/>
            <person name="Walker B."/>
            <person name="Young S.K."/>
            <person name="Zeng Q."/>
            <person name="Gargeya S."/>
            <person name="Fitzgerald M."/>
            <person name="Haas B."/>
            <person name="Abouelleil A."/>
            <person name="Allen A.W."/>
            <person name="Alvarado L."/>
            <person name="Arachchi H.M."/>
            <person name="Berlin A.M."/>
            <person name="Chapman S.B."/>
            <person name="Gainer-Dewar J."/>
            <person name="Goldberg J."/>
            <person name="Griggs A."/>
            <person name="Gujja S."/>
            <person name="Hansen M."/>
            <person name="Howarth C."/>
            <person name="Imamovic A."/>
            <person name="Ireland A."/>
            <person name="Larimer J."/>
            <person name="McCowan C."/>
            <person name="Murphy C."/>
            <person name="Pearson M."/>
            <person name="Poon T.W."/>
            <person name="Priest M."/>
            <person name="Roberts A."/>
            <person name="Saif S."/>
            <person name="Shea T."/>
            <person name="Sisk P."/>
            <person name="Sykes S."/>
            <person name="Wortman J."/>
            <person name="Nusbaum C."/>
            <person name="Birren B."/>
        </authorList>
    </citation>
    <scope>NUCLEOTIDE SEQUENCE [LARGE SCALE GENOMIC DNA]</scope>
    <source>
        <strain evidence="3 4">CBS 606.96</strain>
    </source>
</reference>
<dbReference type="PROSITE" id="PS51762">
    <property type="entry name" value="GH16_2"/>
    <property type="match status" value="1"/>
</dbReference>
<dbReference type="Proteomes" id="UP000019478">
    <property type="component" value="Unassembled WGS sequence"/>
</dbReference>
<dbReference type="RefSeq" id="XP_007735990.1">
    <property type="nucleotide sequence ID" value="XM_007737800.1"/>
</dbReference>
<dbReference type="Pfam" id="PF00722">
    <property type="entry name" value="Glyco_hydro_16"/>
    <property type="match status" value="1"/>
</dbReference>
<dbReference type="Gene3D" id="2.60.120.200">
    <property type="match status" value="1"/>
</dbReference>
<dbReference type="InterPro" id="IPR013320">
    <property type="entry name" value="ConA-like_dom_sf"/>
</dbReference>
<keyword evidence="1" id="KW-0732">Signal</keyword>